<sequence length="118" mass="13413">MAQLLEFLHGGFKTFIFDPPIHHATECICHAIIQSVTIIPLRISRTVQLLLLSREINETWLIRELIPLVLHLDEQIAQLHPPARQQYNGEYTGSETGTALRGKGPTHIDVPQVQPWHP</sequence>
<protein>
    <submittedName>
        <fullName evidence="2">Uncharacterized protein</fullName>
    </submittedName>
</protein>
<keyword evidence="3" id="KW-1185">Reference proteome</keyword>
<organism evidence="2 3">
    <name type="scientific">Hebeloma cylindrosporum</name>
    <dbReference type="NCBI Taxonomy" id="76867"/>
    <lineage>
        <taxon>Eukaryota</taxon>
        <taxon>Fungi</taxon>
        <taxon>Dikarya</taxon>
        <taxon>Basidiomycota</taxon>
        <taxon>Agaricomycotina</taxon>
        <taxon>Agaricomycetes</taxon>
        <taxon>Agaricomycetidae</taxon>
        <taxon>Agaricales</taxon>
        <taxon>Agaricineae</taxon>
        <taxon>Hymenogastraceae</taxon>
        <taxon>Hebeloma</taxon>
    </lineage>
</organism>
<name>A0A0C3CHQ8_HEBCY</name>
<dbReference type="EMBL" id="KN831775">
    <property type="protein sequence ID" value="KIM43669.1"/>
    <property type="molecule type" value="Genomic_DNA"/>
</dbReference>
<feature type="region of interest" description="Disordered" evidence="1">
    <location>
        <begin position="83"/>
        <end position="118"/>
    </location>
</feature>
<dbReference type="Proteomes" id="UP000053424">
    <property type="component" value="Unassembled WGS sequence"/>
</dbReference>
<accession>A0A0C3CHQ8</accession>
<evidence type="ECO:0000313" key="2">
    <source>
        <dbReference type="EMBL" id="KIM43669.1"/>
    </source>
</evidence>
<dbReference type="AlphaFoldDB" id="A0A0C3CHQ8"/>
<feature type="compositionally biased region" description="Polar residues" evidence="1">
    <location>
        <begin position="85"/>
        <end position="97"/>
    </location>
</feature>
<evidence type="ECO:0000313" key="3">
    <source>
        <dbReference type="Proteomes" id="UP000053424"/>
    </source>
</evidence>
<evidence type="ECO:0000256" key="1">
    <source>
        <dbReference type="SAM" id="MobiDB-lite"/>
    </source>
</evidence>
<gene>
    <name evidence="2" type="ORF">M413DRAFT_25996</name>
</gene>
<reference evidence="2 3" key="1">
    <citation type="submission" date="2014-04" db="EMBL/GenBank/DDBJ databases">
        <authorList>
            <consortium name="DOE Joint Genome Institute"/>
            <person name="Kuo A."/>
            <person name="Gay G."/>
            <person name="Dore J."/>
            <person name="Kohler A."/>
            <person name="Nagy L.G."/>
            <person name="Floudas D."/>
            <person name="Copeland A."/>
            <person name="Barry K.W."/>
            <person name="Cichocki N."/>
            <person name="Veneault-Fourrey C."/>
            <person name="LaButti K."/>
            <person name="Lindquist E.A."/>
            <person name="Lipzen A."/>
            <person name="Lundell T."/>
            <person name="Morin E."/>
            <person name="Murat C."/>
            <person name="Sun H."/>
            <person name="Tunlid A."/>
            <person name="Henrissat B."/>
            <person name="Grigoriev I.V."/>
            <person name="Hibbett D.S."/>
            <person name="Martin F."/>
            <person name="Nordberg H.P."/>
            <person name="Cantor M.N."/>
            <person name="Hua S.X."/>
        </authorList>
    </citation>
    <scope>NUCLEOTIDE SEQUENCE [LARGE SCALE GENOMIC DNA]</scope>
    <source>
        <strain evidence="3">h7</strain>
    </source>
</reference>
<proteinExistence type="predicted"/>
<reference evidence="3" key="2">
    <citation type="submission" date="2015-01" db="EMBL/GenBank/DDBJ databases">
        <title>Evolutionary Origins and Diversification of the Mycorrhizal Mutualists.</title>
        <authorList>
            <consortium name="DOE Joint Genome Institute"/>
            <consortium name="Mycorrhizal Genomics Consortium"/>
            <person name="Kohler A."/>
            <person name="Kuo A."/>
            <person name="Nagy L.G."/>
            <person name="Floudas D."/>
            <person name="Copeland A."/>
            <person name="Barry K.W."/>
            <person name="Cichocki N."/>
            <person name="Veneault-Fourrey C."/>
            <person name="LaButti K."/>
            <person name="Lindquist E.A."/>
            <person name="Lipzen A."/>
            <person name="Lundell T."/>
            <person name="Morin E."/>
            <person name="Murat C."/>
            <person name="Riley R."/>
            <person name="Ohm R."/>
            <person name="Sun H."/>
            <person name="Tunlid A."/>
            <person name="Henrissat B."/>
            <person name="Grigoriev I.V."/>
            <person name="Hibbett D.S."/>
            <person name="Martin F."/>
        </authorList>
    </citation>
    <scope>NUCLEOTIDE SEQUENCE [LARGE SCALE GENOMIC DNA]</scope>
    <source>
        <strain evidence="3">h7</strain>
    </source>
</reference>
<dbReference type="HOGENOM" id="CLU_2073452_0_0_1"/>